<keyword evidence="11" id="KW-1185">Reference proteome</keyword>
<keyword evidence="6" id="KW-0067">ATP-binding</keyword>
<comment type="subcellular location">
    <subcellularLocation>
        <location evidence="1">Cytoplasm</location>
    </subcellularLocation>
</comment>
<evidence type="ECO:0000256" key="5">
    <source>
        <dbReference type="ARBA" id="ARBA00022806"/>
    </source>
</evidence>
<sequence>MSGAMLSFCLLSSTMEGPTSGGLSCYRGNMSEAIESWEQTSLLQDNMSLFLEILGCILCCEEERDADSDDETSYPLLGSGSRFYNYLFRRNSATRIHNHILQSDSTSRTITDEQDYGSSSLIISTRKASNPPPFPSNTTDQNSIVIGSGTSNSASTGYASSKSAERINQVSQNSKNLQSPAVHSSSSNLFPSVYKPATPFSKSHPPSPKPPSSSFKPSSSSVGSTPSFKPSSSSVGSTPSSTGYASIKSAERINQVSQNSKDLQSPAVPSSSSNLFLSVYKPATPFSKPHPSSPKPPSSSFKPSSSSVGSTPSSPKPVQSFKVTLSPASSGQTDKKNKMKYVSYEKDPLPIYIIPKDIADLIEKDIVPGVLYKPLSPSTYMDYFAALLYAEDHYIEKWSDFQLVNITVELKEASIYRKLNDKTHFRESDERKDTLFAAFEVDSIPERRPFLLSRDFVLAKPTGRKVDPFRGIIYRVVKSTTVLVEFEEDFYCQHRPNCKYDISFSFNRVCLKRAHQAVSAASDPSFQDYLFPDCAPRKKMSTSAPLLSSNYKLDWHQTCAVDHILSFQGPPPYLVEGPLCVSVSKELSKSGMVVKEAVIKIYKGLPQSRILICAPVNSTCDVLMRSLKKEIPESHMFRANAAFRELDGVPIDILPSCLYKGECFSCPTLEKLRMYRVILSTFASSYRLRSEGINAGHFSHIFLVDGTLATEPETMVPLSNLANEKTAVIVTGAAKNHSGWVRSDIARKNGLMVSYFERLRAAKRYSNLDPMFITKL</sequence>
<organism evidence="10 11">
    <name type="scientific">Xanthoceras sorbifolium</name>
    <dbReference type="NCBI Taxonomy" id="99658"/>
    <lineage>
        <taxon>Eukaryota</taxon>
        <taxon>Viridiplantae</taxon>
        <taxon>Streptophyta</taxon>
        <taxon>Embryophyta</taxon>
        <taxon>Tracheophyta</taxon>
        <taxon>Spermatophyta</taxon>
        <taxon>Magnoliopsida</taxon>
        <taxon>eudicotyledons</taxon>
        <taxon>Gunneridae</taxon>
        <taxon>Pentapetalae</taxon>
        <taxon>rosids</taxon>
        <taxon>malvids</taxon>
        <taxon>Sapindales</taxon>
        <taxon>Sapindaceae</taxon>
        <taxon>Xanthoceroideae</taxon>
        <taxon>Xanthoceras</taxon>
    </lineage>
</organism>
<dbReference type="PANTHER" id="PTHR45418">
    <property type="entry name" value="CANCER/TESTIS ANTIGEN 55"/>
    <property type="match status" value="1"/>
</dbReference>
<evidence type="ECO:0000313" key="11">
    <source>
        <dbReference type="Proteomes" id="UP000827721"/>
    </source>
</evidence>
<protein>
    <recommendedName>
        <fullName evidence="9">Helicase MOV-10-like beta-barrel domain-containing protein</fullName>
    </recommendedName>
</protein>
<keyword evidence="3" id="KW-0547">Nucleotide-binding</keyword>
<feature type="region of interest" description="Disordered" evidence="7">
    <location>
        <begin position="286"/>
        <end position="336"/>
    </location>
</feature>
<feature type="compositionally biased region" description="Low complexity" evidence="7">
    <location>
        <begin position="212"/>
        <end position="243"/>
    </location>
</feature>
<feature type="chain" id="PRO_5047246957" description="Helicase MOV-10-like beta-barrel domain-containing protein" evidence="8">
    <location>
        <begin position="22"/>
        <end position="776"/>
    </location>
</feature>
<evidence type="ECO:0000256" key="7">
    <source>
        <dbReference type="SAM" id="MobiDB-lite"/>
    </source>
</evidence>
<evidence type="ECO:0000259" key="9">
    <source>
        <dbReference type="Pfam" id="PF21634"/>
    </source>
</evidence>
<feature type="domain" description="Helicase MOV-10-like beta-barrel" evidence="9">
    <location>
        <begin position="430"/>
        <end position="504"/>
    </location>
</feature>
<keyword evidence="2" id="KW-0963">Cytoplasm</keyword>
<evidence type="ECO:0000256" key="1">
    <source>
        <dbReference type="ARBA" id="ARBA00004496"/>
    </source>
</evidence>
<keyword evidence="4" id="KW-0378">Hydrolase</keyword>
<feature type="compositionally biased region" description="Polar residues" evidence="7">
    <location>
        <begin position="321"/>
        <end position="332"/>
    </location>
</feature>
<evidence type="ECO:0000256" key="4">
    <source>
        <dbReference type="ARBA" id="ARBA00022801"/>
    </source>
</evidence>
<dbReference type="InterPro" id="IPR049080">
    <property type="entry name" value="MOV-10-like_beta-barrel"/>
</dbReference>
<proteinExistence type="predicted"/>
<dbReference type="EMBL" id="JAFEMO010000011">
    <property type="protein sequence ID" value="KAH7557189.1"/>
    <property type="molecule type" value="Genomic_DNA"/>
</dbReference>
<evidence type="ECO:0000256" key="8">
    <source>
        <dbReference type="SAM" id="SignalP"/>
    </source>
</evidence>
<feature type="signal peptide" evidence="8">
    <location>
        <begin position="1"/>
        <end position="21"/>
    </location>
</feature>
<feature type="compositionally biased region" description="Low complexity" evidence="7">
    <location>
        <begin position="298"/>
        <end position="317"/>
    </location>
</feature>
<keyword evidence="8" id="KW-0732">Signal</keyword>
<comment type="caution">
    <text evidence="10">The sequence shown here is derived from an EMBL/GenBank/DDBJ whole genome shotgun (WGS) entry which is preliminary data.</text>
</comment>
<evidence type="ECO:0000256" key="6">
    <source>
        <dbReference type="ARBA" id="ARBA00022840"/>
    </source>
</evidence>
<dbReference type="PANTHER" id="PTHR45418:SF1">
    <property type="entry name" value="CANCER_TESTIS ANTIGEN 55"/>
    <property type="match status" value="1"/>
</dbReference>
<reference evidence="10 11" key="1">
    <citation type="submission" date="2021-02" db="EMBL/GenBank/DDBJ databases">
        <title>Plant Genome Project.</title>
        <authorList>
            <person name="Zhang R.-G."/>
        </authorList>
    </citation>
    <scope>NUCLEOTIDE SEQUENCE [LARGE SCALE GENOMIC DNA]</scope>
    <source>
        <tissue evidence="10">Leaves</tissue>
    </source>
</reference>
<gene>
    <name evidence="10" type="ORF">JRO89_XS11G0071000</name>
</gene>
<feature type="region of interest" description="Disordered" evidence="7">
    <location>
        <begin position="124"/>
        <end position="246"/>
    </location>
</feature>
<feature type="compositionally biased region" description="Polar residues" evidence="7">
    <location>
        <begin position="136"/>
        <end position="190"/>
    </location>
</feature>
<keyword evidence="5" id="KW-0347">Helicase</keyword>
<dbReference type="InterPro" id="IPR027417">
    <property type="entry name" value="P-loop_NTPase"/>
</dbReference>
<name>A0ABQ8HEY0_9ROSI</name>
<evidence type="ECO:0000256" key="2">
    <source>
        <dbReference type="ARBA" id="ARBA00022490"/>
    </source>
</evidence>
<dbReference type="Pfam" id="PF21634">
    <property type="entry name" value="MOV-10_beta-barrel"/>
    <property type="match status" value="1"/>
</dbReference>
<dbReference type="Gene3D" id="3.40.50.300">
    <property type="entry name" value="P-loop containing nucleotide triphosphate hydrolases"/>
    <property type="match status" value="1"/>
</dbReference>
<evidence type="ECO:0000313" key="10">
    <source>
        <dbReference type="EMBL" id="KAH7557189.1"/>
    </source>
</evidence>
<evidence type="ECO:0000256" key="3">
    <source>
        <dbReference type="ARBA" id="ARBA00022741"/>
    </source>
</evidence>
<accession>A0ABQ8HEY0</accession>
<dbReference type="Proteomes" id="UP000827721">
    <property type="component" value="Unassembled WGS sequence"/>
</dbReference>